<keyword evidence="2" id="KW-0472">Membrane</keyword>
<dbReference type="PANTHER" id="PTHR36435:SF1">
    <property type="entry name" value="CAAX AMINO TERMINAL PROTEASE FAMILY PROTEIN"/>
    <property type="match status" value="1"/>
</dbReference>
<keyword evidence="2" id="KW-0812">Transmembrane</keyword>
<evidence type="ECO:0000259" key="3">
    <source>
        <dbReference type="Pfam" id="PF02517"/>
    </source>
</evidence>
<dbReference type="RefSeq" id="WP_152260092.1">
    <property type="nucleotide sequence ID" value="NZ_CP045143.1"/>
</dbReference>
<dbReference type="Proteomes" id="UP000326779">
    <property type="component" value="Chromosome"/>
</dbReference>
<feature type="transmembrane region" description="Helical" evidence="2">
    <location>
        <begin position="48"/>
        <end position="66"/>
    </location>
</feature>
<dbReference type="GO" id="GO:0004175">
    <property type="term" value="F:endopeptidase activity"/>
    <property type="evidence" value="ECO:0007669"/>
    <property type="project" value="UniProtKB-ARBA"/>
</dbReference>
<dbReference type="InterPro" id="IPR003675">
    <property type="entry name" value="Rce1/LyrA-like_dom"/>
</dbReference>
<keyword evidence="2" id="KW-1133">Transmembrane helix</keyword>
<name>A0A5P8M110_9LACO</name>
<reference evidence="4 5" key="1">
    <citation type="submission" date="2019-10" db="EMBL/GenBank/DDBJ databases">
        <title>The completed genome of Lactobacillus harbinensis M1.</title>
        <authorList>
            <person name="Zheng Y."/>
        </authorList>
    </citation>
    <scope>NUCLEOTIDE SEQUENCE [LARGE SCALE GENOMIC DNA]</scope>
    <source>
        <strain evidence="4 5">M1</strain>
    </source>
</reference>
<feature type="transmembrane region" description="Helical" evidence="2">
    <location>
        <begin position="189"/>
        <end position="208"/>
    </location>
</feature>
<evidence type="ECO:0000256" key="2">
    <source>
        <dbReference type="SAM" id="Phobius"/>
    </source>
</evidence>
<keyword evidence="4" id="KW-0378">Hydrolase</keyword>
<protein>
    <submittedName>
        <fullName evidence="4">CPBP family intramembrane metalloprotease</fullName>
    </submittedName>
</protein>
<dbReference type="AlphaFoldDB" id="A0A5P8M110"/>
<dbReference type="KEGG" id="lhb:D1010_01165"/>
<sequence>MSAPPPEHPAVPETSINYRQLGLFCLLYFASFLATVVCSWLPPVSLYIEAGITILIDGGLLVLVLRTYGAFLKQSWPAFRYHIGRHLALTFAWMIGLKIINAIVTAIVTAVSNTTAIPVVPPTPELLKTAFWLILSSAPGLLIAPFIEEIFFRHLLYYQWRGRKIAPVMFWLSATVFGLWHWSNVAGQWPQLIPYAVIGIFLALIYRHKHNIWYNIMTHFFYNLVAVVLLLILSLILFLR</sequence>
<dbReference type="Pfam" id="PF02517">
    <property type="entry name" value="Rce1-like"/>
    <property type="match status" value="1"/>
</dbReference>
<feature type="transmembrane region" description="Helical" evidence="2">
    <location>
        <begin position="220"/>
        <end position="239"/>
    </location>
</feature>
<proteinExistence type="inferred from homology"/>
<evidence type="ECO:0000313" key="4">
    <source>
        <dbReference type="EMBL" id="QFR22166.1"/>
    </source>
</evidence>
<feature type="transmembrane region" description="Helical" evidence="2">
    <location>
        <begin position="164"/>
        <end position="183"/>
    </location>
</feature>
<dbReference type="EMBL" id="CP045143">
    <property type="protein sequence ID" value="QFR22166.1"/>
    <property type="molecule type" value="Genomic_DNA"/>
</dbReference>
<dbReference type="GO" id="GO:0080120">
    <property type="term" value="P:CAAX-box protein maturation"/>
    <property type="evidence" value="ECO:0007669"/>
    <property type="project" value="UniProtKB-ARBA"/>
</dbReference>
<dbReference type="InterPro" id="IPR052710">
    <property type="entry name" value="CAAX_protease"/>
</dbReference>
<keyword evidence="4" id="KW-0645">Protease</keyword>
<gene>
    <name evidence="4" type="ORF">D1010_01165</name>
</gene>
<feature type="domain" description="CAAX prenyl protease 2/Lysostaphin resistance protein A-like" evidence="3">
    <location>
        <begin position="132"/>
        <end position="225"/>
    </location>
</feature>
<feature type="transmembrane region" description="Helical" evidence="2">
    <location>
        <begin position="87"/>
        <end position="111"/>
    </location>
</feature>
<keyword evidence="4" id="KW-0482">Metalloprotease</keyword>
<accession>A0A5P8M110</accession>
<comment type="similarity">
    <text evidence="1">Belongs to the UPF0177 family.</text>
</comment>
<dbReference type="GO" id="GO:0006508">
    <property type="term" value="P:proteolysis"/>
    <property type="evidence" value="ECO:0007669"/>
    <property type="project" value="UniProtKB-KW"/>
</dbReference>
<dbReference type="GO" id="GO:0008237">
    <property type="term" value="F:metallopeptidase activity"/>
    <property type="evidence" value="ECO:0007669"/>
    <property type="project" value="UniProtKB-KW"/>
</dbReference>
<dbReference type="PANTHER" id="PTHR36435">
    <property type="entry name" value="SLR1288 PROTEIN"/>
    <property type="match status" value="1"/>
</dbReference>
<feature type="transmembrane region" description="Helical" evidence="2">
    <location>
        <begin position="21"/>
        <end position="42"/>
    </location>
</feature>
<feature type="transmembrane region" description="Helical" evidence="2">
    <location>
        <begin position="131"/>
        <end position="152"/>
    </location>
</feature>
<organism evidence="4 5">
    <name type="scientific">Schleiferilactobacillus harbinensis</name>
    <dbReference type="NCBI Taxonomy" id="304207"/>
    <lineage>
        <taxon>Bacteria</taxon>
        <taxon>Bacillati</taxon>
        <taxon>Bacillota</taxon>
        <taxon>Bacilli</taxon>
        <taxon>Lactobacillales</taxon>
        <taxon>Lactobacillaceae</taxon>
        <taxon>Schleiferilactobacillus</taxon>
    </lineage>
</organism>
<evidence type="ECO:0000313" key="5">
    <source>
        <dbReference type="Proteomes" id="UP000326779"/>
    </source>
</evidence>
<evidence type="ECO:0000256" key="1">
    <source>
        <dbReference type="ARBA" id="ARBA00009067"/>
    </source>
</evidence>